<reference evidence="1 2" key="1">
    <citation type="submission" date="2020-03" db="EMBL/GenBank/DDBJ databases">
        <title>Leucobacter sp. nov., isolated from beetles.</title>
        <authorList>
            <person name="Hyun D.-W."/>
            <person name="Bae J.-W."/>
        </authorList>
    </citation>
    <scope>NUCLEOTIDE SEQUENCE [LARGE SCALE GENOMIC DNA]</scope>
    <source>
        <strain evidence="1 2">HDW9B</strain>
    </source>
</reference>
<gene>
    <name evidence="1" type="ORF">G7067_00300</name>
</gene>
<sequence length="301" mass="31668">MKRSTRLVMITGAVAALTGIAVVASALWSARTDVAVPSFKLGVVRFSAAVAKDESSRQISQNGAAVSVTLPGSKVIEVLEQTAIDAEPVIWRFTASGTALGITGLNYDVAVTEQRTQDGSHDLSNGIAQPDTVLERSTLKVYRAAAGGDCSAVPATPELGEGETPKNVYLFGAEDAVLQEPGAALDGQETEQEWCVALNWNSVPDGRYVNSVQALATAEDGSQNGATDAWHVAVGYPPALERLGVYRNKALAEATAEDLSEARAHSEWSADIYPDPSGEPDVVLTLTPTITNMNEEKNGTP</sequence>
<dbReference type="Proteomes" id="UP000501387">
    <property type="component" value="Chromosome"/>
</dbReference>
<protein>
    <submittedName>
        <fullName evidence="1">Uncharacterized protein</fullName>
    </submittedName>
</protein>
<keyword evidence="2" id="KW-1185">Reference proteome</keyword>
<dbReference type="EMBL" id="CP049934">
    <property type="protein sequence ID" value="QIM15205.1"/>
    <property type="molecule type" value="Genomic_DNA"/>
</dbReference>
<dbReference type="AlphaFoldDB" id="A0A6G8FFV8"/>
<accession>A0A6G8FFV8</accession>
<proteinExistence type="predicted"/>
<evidence type="ECO:0000313" key="1">
    <source>
        <dbReference type="EMBL" id="QIM15205.1"/>
    </source>
</evidence>
<organism evidence="1 2">
    <name type="scientific">Leucobacter insecticola</name>
    <dbReference type="NCBI Taxonomy" id="2714934"/>
    <lineage>
        <taxon>Bacteria</taxon>
        <taxon>Bacillati</taxon>
        <taxon>Actinomycetota</taxon>
        <taxon>Actinomycetes</taxon>
        <taxon>Micrococcales</taxon>
        <taxon>Microbacteriaceae</taxon>
        <taxon>Leucobacter</taxon>
    </lineage>
</organism>
<dbReference type="RefSeq" id="WP_166321176.1">
    <property type="nucleotide sequence ID" value="NZ_CP049934.1"/>
</dbReference>
<dbReference type="KEGG" id="lins:G7067_00300"/>
<name>A0A6G8FFV8_9MICO</name>
<evidence type="ECO:0000313" key="2">
    <source>
        <dbReference type="Proteomes" id="UP000501387"/>
    </source>
</evidence>